<evidence type="ECO:0000256" key="5">
    <source>
        <dbReference type="ARBA" id="ARBA00022827"/>
    </source>
</evidence>
<evidence type="ECO:0000256" key="3">
    <source>
        <dbReference type="ARBA" id="ARBA00022485"/>
    </source>
</evidence>
<evidence type="ECO:0000256" key="8">
    <source>
        <dbReference type="ARBA" id="ARBA00023014"/>
    </source>
</evidence>
<gene>
    <name evidence="10" type="ORF">LCGC14_1555440</name>
</gene>
<reference evidence="10" key="1">
    <citation type="journal article" date="2015" name="Nature">
        <title>Complex archaea that bridge the gap between prokaryotes and eukaryotes.</title>
        <authorList>
            <person name="Spang A."/>
            <person name="Saw J.H."/>
            <person name="Jorgensen S.L."/>
            <person name="Zaremba-Niedzwiedzka K."/>
            <person name="Martijn J."/>
            <person name="Lind A.E."/>
            <person name="van Eijk R."/>
            <person name="Schleper C."/>
            <person name="Guy L."/>
            <person name="Ettema T.J."/>
        </authorList>
    </citation>
    <scope>NUCLEOTIDE SEQUENCE</scope>
</reference>
<feature type="domain" description="4Fe-4S ferredoxin-type" evidence="9">
    <location>
        <begin position="517"/>
        <end position="546"/>
    </location>
</feature>
<dbReference type="PROSITE" id="PS51379">
    <property type="entry name" value="4FE4S_FER_2"/>
    <property type="match status" value="2"/>
</dbReference>
<sequence length="591" mass="65004">MIENTGEPRIGVFVCSCGSNIGGLIDVKALADYAKTLPNVVFTEDNLYTCSETGLAQIRNGIKDFNLNRVVVASCTPRTHEPLFRDCVSEGGVNEYLFNFVNIRDQNTWVHQKHPKEAFEKAKDLIRMGVAKAAKLVALENFIVDATSTALVIGGGVSGMTAAISLGNQGFKTSLVEKEEELGGRIKKHYKLFPHDIEASVLLDALKSKIKNNPNITVYTSATVKNIEGFVGNFEVEVRQDNNNISIMVGAIIVAVGTTMVPMLEIVKELRKALGDDIFKSTIKTVMGGSVPRITQSDLEYRFIHNDFSEKVKKLTPGVTLNPSDVVMVQCWGSRNDVRQYCSSVCCMTALKNALIIKEQNPDVNVTILFRDLNTPGTEYENYYRKARKKGIIFIKYPDDNPPAVIDGKVKVFNEFIGDYILIPMDLMVLSTPLGANDDNKELGQMLKVPLEENSFFLEAHVKLRPMDFATDGIFLAGSAKWPVDITEAITQGYAAASRASTILSHDTIEVEGATSFLPDWNKNLCSGCEVCITVCPFKAINKNEEDEIEITQVLCKGCGVCGATCTSHAIIISHFTDEQILSEIYAFGGQ</sequence>
<dbReference type="InterPro" id="IPR017896">
    <property type="entry name" value="4Fe4S_Fe-S-bd"/>
</dbReference>
<dbReference type="InterPro" id="IPR036188">
    <property type="entry name" value="FAD/NAD-bd_sf"/>
</dbReference>
<keyword evidence="3" id="KW-0004">4Fe-4S</keyword>
<evidence type="ECO:0000256" key="4">
    <source>
        <dbReference type="ARBA" id="ARBA00022723"/>
    </source>
</evidence>
<dbReference type="PANTHER" id="PTHR43498:SF1">
    <property type="entry name" value="COB--COM HETERODISULFIDE REDUCTASE IRON-SULFUR SUBUNIT A"/>
    <property type="match status" value="1"/>
</dbReference>
<dbReference type="Pfam" id="PF07992">
    <property type="entry name" value="Pyr_redox_2"/>
    <property type="match status" value="1"/>
</dbReference>
<dbReference type="EMBL" id="LAZR01011948">
    <property type="protein sequence ID" value="KKM51459.1"/>
    <property type="molecule type" value="Genomic_DNA"/>
</dbReference>
<keyword evidence="8" id="KW-0411">Iron-sulfur</keyword>
<dbReference type="PROSITE" id="PS00198">
    <property type="entry name" value="4FE4S_FER_1"/>
    <property type="match status" value="1"/>
</dbReference>
<feature type="domain" description="4Fe-4S ferredoxin-type" evidence="9">
    <location>
        <begin position="547"/>
        <end position="576"/>
    </location>
</feature>
<dbReference type="InterPro" id="IPR039650">
    <property type="entry name" value="HdrA-like"/>
</dbReference>
<keyword evidence="6" id="KW-0560">Oxidoreductase</keyword>
<keyword evidence="5" id="KW-0274">FAD</keyword>
<dbReference type="GO" id="GO:0016491">
    <property type="term" value="F:oxidoreductase activity"/>
    <property type="evidence" value="ECO:0007669"/>
    <property type="project" value="UniProtKB-KW"/>
</dbReference>
<dbReference type="SUPFAM" id="SSF51905">
    <property type="entry name" value="FAD/NAD(P)-binding domain"/>
    <property type="match status" value="1"/>
</dbReference>
<dbReference type="GO" id="GO:0046872">
    <property type="term" value="F:metal ion binding"/>
    <property type="evidence" value="ECO:0007669"/>
    <property type="project" value="UniProtKB-KW"/>
</dbReference>
<evidence type="ECO:0000259" key="9">
    <source>
        <dbReference type="PROSITE" id="PS51379"/>
    </source>
</evidence>
<organism evidence="10">
    <name type="scientific">marine sediment metagenome</name>
    <dbReference type="NCBI Taxonomy" id="412755"/>
    <lineage>
        <taxon>unclassified sequences</taxon>
        <taxon>metagenomes</taxon>
        <taxon>ecological metagenomes</taxon>
    </lineage>
</organism>
<dbReference type="Gene3D" id="3.30.70.20">
    <property type="match status" value="1"/>
</dbReference>
<keyword evidence="4" id="KW-0479">Metal-binding</keyword>
<evidence type="ECO:0000313" key="10">
    <source>
        <dbReference type="EMBL" id="KKM51459.1"/>
    </source>
</evidence>
<dbReference type="SUPFAM" id="SSF54862">
    <property type="entry name" value="4Fe-4S ferredoxins"/>
    <property type="match status" value="1"/>
</dbReference>
<dbReference type="AlphaFoldDB" id="A0A0F9LPW4"/>
<evidence type="ECO:0000256" key="7">
    <source>
        <dbReference type="ARBA" id="ARBA00023004"/>
    </source>
</evidence>
<comment type="caution">
    <text evidence="10">The sequence shown here is derived from an EMBL/GenBank/DDBJ whole genome shotgun (WGS) entry which is preliminary data.</text>
</comment>
<evidence type="ECO:0000256" key="6">
    <source>
        <dbReference type="ARBA" id="ARBA00023002"/>
    </source>
</evidence>
<dbReference type="InterPro" id="IPR023753">
    <property type="entry name" value="FAD/NAD-binding_dom"/>
</dbReference>
<evidence type="ECO:0000256" key="2">
    <source>
        <dbReference type="ARBA" id="ARBA00006561"/>
    </source>
</evidence>
<evidence type="ECO:0000256" key="1">
    <source>
        <dbReference type="ARBA" id="ARBA00001974"/>
    </source>
</evidence>
<dbReference type="GO" id="GO:0051539">
    <property type="term" value="F:4 iron, 4 sulfur cluster binding"/>
    <property type="evidence" value="ECO:0007669"/>
    <property type="project" value="UniProtKB-KW"/>
</dbReference>
<comment type="similarity">
    <text evidence="2">Belongs to the HdrA family.</text>
</comment>
<keyword evidence="5" id="KW-0285">Flavoprotein</keyword>
<dbReference type="Pfam" id="PF00037">
    <property type="entry name" value="Fer4"/>
    <property type="match status" value="1"/>
</dbReference>
<accession>A0A0F9LPW4</accession>
<protein>
    <recommendedName>
        <fullName evidence="9">4Fe-4S ferredoxin-type domain-containing protein</fullName>
    </recommendedName>
</protein>
<dbReference type="Gene3D" id="3.50.50.60">
    <property type="entry name" value="FAD/NAD(P)-binding domain"/>
    <property type="match status" value="1"/>
</dbReference>
<comment type="cofactor">
    <cofactor evidence="1">
        <name>FAD</name>
        <dbReference type="ChEBI" id="CHEBI:57692"/>
    </cofactor>
</comment>
<dbReference type="PANTHER" id="PTHR43498">
    <property type="entry name" value="FERREDOXIN:COB-COM HETERODISULFIDE REDUCTASE SUBUNIT A"/>
    <property type="match status" value="1"/>
</dbReference>
<dbReference type="InterPro" id="IPR017900">
    <property type="entry name" value="4Fe4S_Fe_S_CS"/>
</dbReference>
<name>A0A0F9LPW4_9ZZZZ</name>
<keyword evidence="7" id="KW-0408">Iron</keyword>
<proteinExistence type="inferred from homology"/>